<comment type="similarity">
    <text evidence="4 14">Belongs to the DHPS family.</text>
</comment>
<evidence type="ECO:0000256" key="1">
    <source>
        <dbReference type="ARBA" id="ARBA00000012"/>
    </source>
</evidence>
<dbReference type="GO" id="GO:0046656">
    <property type="term" value="P:folic acid biosynthetic process"/>
    <property type="evidence" value="ECO:0007669"/>
    <property type="project" value="UniProtKB-KW"/>
</dbReference>
<evidence type="ECO:0000256" key="8">
    <source>
        <dbReference type="ARBA" id="ARBA00022679"/>
    </source>
</evidence>
<dbReference type="FunFam" id="3.20.20.20:FF:000004">
    <property type="entry name" value="Dihydropteroate synthase"/>
    <property type="match status" value="1"/>
</dbReference>
<evidence type="ECO:0000256" key="7">
    <source>
        <dbReference type="ARBA" id="ARBA00016919"/>
    </source>
</evidence>
<evidence type="ECO:0000256" key="13">
    <source>
        <dbReference type="ARBA" id="ARBA00053449"/>
    </source>
</evidence>
<keyword evidence="10 14" id="KW-0460">Magnesium</keyword>
<evidence type="ECO:0000256" key="10">
    <source>
        <dbReference type="ARBA" id="ARBA00022842"/>
    </source>
</evidence>
<feature type="domain" description="Pterin-binding" evidence="15">
    <location>
        <begin position="15"/>
        <end position="267"/>
    </location>
</feature>
<dbReference type="PROSITE" id="PS50972">
    <property type="entry name" value="PTERIN_BINDING"/>
    <property type="match status" value="1"/>
</dbReference>
<dbReference type="Proteomes" id="UP000219020">
    <property type="component" value="Unassembled WGS sequence"/>
</dbReference>
<dbReference type="PROSITE" id="PS00793">
    <property type="entry name" value="DHPS_2"/>
    <property type="match status" value="1"/>
</dbReference>
<dbReference type="RefSeq" id="WP_146679023.1">
    <property type="nucleotide sequence ID" value="NZ_CAWNJE010000005.1"/>
</dbReference>
<dbReference type="AlphaFoldDB" id="A0A2A5T5W2"/>
<evidence type="ECO:0000256" key="2">
    <source>
        <dbReference type="ARBA" id="ARBA00001946"/>
    </source>
</evidence>
<dbReference type="InterPro" id="IPR045031">
    <property type="entry name" value="DHP_synth-like"/>
</dbReference>
<gene>
    <name evidence="16" type="ORF">BTN49_0516</name>
</gene>
<organism evidence="16 17">
    <name type="scientific">Candidatus Enterovibrio escicola</name>
    <dbReference type="NCBI Taxonomy" id="1927127"/>
    <lineage>
        <taxon>Bacteria</taxon>
        <taxon>Pseudomonadati</taxon>
        <taxon>Pseudomonadota</taxon>
        <taxon>Gammaproteobacteria</taxon>
        <taxon>Vibrionales</taxon>
        <taxon>Vibrionaceae</taxon>
        <taxon>Enterovibrio</taxon>
    </lineage>
</organism>
<dbReference type="EMBL" id="NBYY01000009">
    <property type="protein sequence ID" value="PCS23547.1"/>
    <property type="molecule type" value="Genomic_DNA"/>
</dbReference>
<dbReference type="Pfam" id="PF00809">
    <property type="entry name" value="Pterin_bind"/>
    <property type="match status" value="1"/>
</dbReference>
<name>A0A2A5T5W2_9GAMM</name>
<dbReference type="PROSITE" id="PS00792">
    <property type="entry name" value="DHPS_1"/>
    <property type="match status" value="1"/>
</dbReference>
<evidence type="ECO:0000256" key="5">
    <source>
        <dbReference type="ARBA" id="ARBA00011738"/>
    </source>
</evidence>
<evidence type="ECO:0000313" key="17">
    <source>
        <dbReference type="Proteomes" id="UP000219020"/>
    </source>
</evidence>
<evidence type="ECO:0000256" key="12">
    <source>
        <dbReference type="ARBA" id="ARBA00030193"/>
    </source>
</evidence>
<dbReference type="GO" id="GO:0046654">
    <property type="term" value="P:tetrahydrofolate biosynthetic process"/>
    <property type="evidence" value="ECO:0007669"/>
    <property type="project" value="UniProtKB-UniPathway"/>
</dbReference>
<evidence type="ECO:0000256" key="9">
    <source>
        <dbReference type="ARBA" id="ARBA00022723"/>
    </source>
</evidence>
<dbReference type="CDD" id="cd00739">
    <property type="entry name" value="DHPS"/>
    <property type="match status" value="1"/>
</dbReference>
<evidence type="ECO:0000256" key="14">
    <source>
        <dbReference type="RuleBase" id="RU361205"/>
    </source>
</evidence>
<comment type="pathway">
    <text evidence="3 14">Cofactor biosynthesis; tetrahydrofolate biosynthesis; 7,8-dihydrofolate from 2-amino-4-hydroxy-6-hydroxymethyl-7,8-dihydropteridine diphosphate and 4-aminobenzoate: step 1/2.</text>
</comment>
<dbReference type="InterPro" id="IPR000489">
    <property type="entry name" value="Pterin-binding_dom"/>
</dbReference>
<dbReference type="InterPro" id="IPR011005">
    <property type="entry name" value="Dihydropteroate_synth-like_sf"/>
</dbReference>
<dbReference type="GeneID" id="66950983"/>
<dbReference type="Gene3D" id="3.20.20.20">
    <property type="entry name" value="Dihydropteroate synthase-like"/>
    <property type="match status" value="1"/>
</dbReference>
<comment type="function">
    <text evidence="13 14">Catalyzes the condensation of para-aminobenzoate (pABA) with 6-hydroxymethyl-7,8-dihydropterin diphosphate (DHPt-PP) to form 7,8-dihydropteroate (H2Pte), the immediate precursor of folate derivatives.</text>
</comment>
<proteinExistence type="inferred from homology"/>
<dbReference type="NCBIfam" id="TIGR01496">
    <property type="entry name" value="DHPS"/>
    <property type="match status" value="1"/>
</dbReference>
<dbReference type="SUPFAM" id="SSF51717">
    <property type="entry name" value="Dihydropteroate synthetase-like"/>
    <property type="match status" value="1"/>
</dbReference>
<dbReference type="PANTHER" id="PTHR20941">
    <property type="entry name" value="FOLATE SYNTHESIS PROTEINS"/>
    <property type="match status" value="1"/>
</dbReference>
<dbReference type="EC" id="2.5.1.15" evidence="6 14"/>
<comment type="catalytic activity">
    <reaction evidence="1">
        <text>(7,8-dihydropterin-6-yl)methyl diphosphate + 4-aminobenzoate = 7,8-dihydropteroate + diphosphate</text>
        <dbReference type="Rhea" id="RHEA:19949"/>
        <dbReference type="ChEBI" id="CHEBI:17836"/>
        <dbReference type="ChEBI" id="CHEBI:17839"/>
        <dbReference type="ChEBI" id="CHEBI:33019"/>
        <dbReference type="ChEBI" id="CHEBI:72950"/>
        <dbReference type="EC" id="2.5.1.15"/>
    </reaction>
</comment>
<accession>A0A2A5T5W2</accession>
<keyword evidence="8 14" id="KW-0808">Transferase</keyword>
<dbReference type="PANTHER" id="PTHR20941:SF1">
    <property type="entry name" value="FOLIC ACID SYNTHESIS PROTEIN FOL1"/>
    <property type="match status" value="1"/>
</dbReference>
<dbReference type="GO" id="GO:0004156">
    <property type="term" value="F:dihydropteroate synthase activity"/>
    <property type="evidence" value="ECO:0007669"/>
    <property type="project" value="UniProtKB-EC"/>
</dbReference>
<sequence length="283" mass="31067">MILTSKEYVLDLSSPKVMGILNVTPDSFSDGGQFYTRDTALYHADQMLFEGASILDIGGESTRPGAEEISVEEELSRVIPIIEAIRTRFDCWISIDTSKADVMTEAVNAGVNLINDVRALQEPKALDVAAAAGVSVCLMHMQGQPRSMQIYPHYNELFSDIHCFFEKRIEACKQAGINKKQLILDPGFGFGKTLTHNYQLLSKLEDFHRHGLPILAGMSRKSMICGFLEKSTSEVLGGSLACATIAALKGAQLIRVHDIKETSDVVRIVSMVRDSADLLGDIQ</sequence>
<protein>
    <recommendedName>
        <fullName evidence="7 14">Dihydropteroate synthase</fullName>
        <shortName evidence="14">DHPS</shortName>
        <ecNumber evidence="6 14">2.5.1.15</ecNumber>
    </recommendedName>
    <alternativeName>
        <fullName evidence="12 14">Dihydropteroate pyrophosphorylase</fullName>
    </alternativeName>
</protein>
<evidence type="ECO:0000256" key="6">
    <source>
        <dbReference type="ARBA" id="ARBA00012458"/>
    </source>
</evidence>
<evidence type="ECO:0000256" key="4">
    <source>
        <dbReference type="ARBA" id="ARBA00009503"/>
    </source>
</evidence>
<keyword evidence="11 14" id="KW-0289">Folate biosynthesis</keyword>
<evidence type="ECO:0000259" key="15">
    <source>
        <dbReference type="PROSITE" id="PS50972"/>
    </source>
</evidence>
<dbReference type="GO" id="GO:0005829">
    <property type="term" value="C:cytosol"/>
    <property type="evidence" value="ECO:0007669"/>
    <property type="project" value="TreeGrafter"/>
</dbReference>
<reference evidence="17" key="1">
    <citation type="submission" date="2017-04" db="EMBL/GenBank/DDBJ databases">
        <title>Genome evolution of the luminous symbionts of deep sea anglerfish.</title>
        <authorList>
            <person name="Hendry T.A."/>
        </authorList>
    </citation>
    <scope>NUCLEOTIDE SEQUENCE [LARGE SCALE GENOMIC DNA]</scope>
</reference>
<evidence type="ECO:0000313" key="16">
    <source>
        <dbReference type="EMBL" id="PCS23547.1"/>
    </source>
</evidence>
<comment type="cofactor">
    <cofactor evidence="2 14">
        <name>Mg(2+)</name>
        <dbReference type="ChEBI" id="CHEBI:18420"/>
    </cofactor>
</comment>
<keyword evidence="9 14" id="KW-0479">Metal-binding</keyword>
<keyword evidence="17" id="KW-1185">Reference proteome</keyword>
<evidence type="ECO:0000256" key="11">
    <source>
        <dbReference type="ARBA" id="ARBA00022909"/>
    </source>
</evidence>
<comment type="subunit">
    <text evidence="5">Homodimer.</text>
</comment>
<dbReference type="InterPro" id="IPR006390">
    <property type="entry name" value="DHP_synth_dom"/>
</dbReference>
<dbReference type="GO" id="GO:0046872">
    <property type="term" value="F:metal ion binding"/>
    <property type="evidence" value="ECO:0007669"/>
    <property type="project" value="UniProtKB-KW"/>
</dbReference>
<comment type="caution">
    <text evidence="16">The sequence shown here is derived from an EMBL/GenBank/DDBJ whole genome shotgun (WGS) entry which is preliminary data.</text>
</comment>
<dbReference type="UniPathway" id="UPA00077">
    <property type="reaction ID" value="UER00156"/>
</dbReference>
<evidence type="ECO:0000256" key="3">
    <source>
        <dbReference type="ARBA" id="ARBA00004763"/>
    </source>
</evidence>